<dbReference type="AlphaFoldDB" id="A0A4T2C8Q0"/>
<comment type="caution">
    <text evidence="2">The sequence shown here is derived from an EMBL/GenBank/DDBJ whole genome shotgun (WGS) entry which is preliminary data.</text>
</comment>
<keyword evidence="3" id="KW-1185">Reference proteome</keyword>
<sequence length="212" mass="22211">MSPAAQAVLGLLSLIGIVCFWRAALFSRAARELRRERSRRLGALRAQLPAGEGGEESRFRPHALELLTPGELQTVVTEESVSARWIGSRSLGDLSDVQARTMASMARSHARQCAAAGQVLIIAATVVLGSYLPAWVASVASFDGSNEASGSFIGPILAVGGLALAVVLGLRLGDSAERSRRDAAVFVRVHVRGGPVSGETELRRTDPSAAAG</sequence>
<evidence type="ECO:0000256" key="1">
    <source>
        <dbReference type="SAM" id="Phobius"/>
    </source>
</evidence>
<feature type="transmembrane region" description="Helical" evidence="1">
    <location>
        <begin position="6"/>
        <end position="30"/>
    </location>
</feature>
<reference evidence="2 3" key="1">
    <citation type="journal article" date="2019" name="Microorganisms">
        <title>Systematic Affiliation and Genome Analysis of Subtercola vilae DB165(T) with Particular Emphasis on Cold Adaptation of an Isolate from a High-Altitude Cold Volcano Lake.</title>
        <authorList>
            <person name="Villalobos A.S."/>
            <person name="Wiese J."/>
            <person name="Imhoff J.F."/>
            <person name="Dorador C."/>
            <person name="Keller A."/>
            <person name="Hentschel U."/>
        </authorList>
    </citation>
    <scope>NUCLEOTIDE SEQUENCE [LARGE SCALE GENOMIC DNA]</scope>
    <source>
        <strain evidence="2 3">DB165</strain>
    </source>
</reference>
<proteinExistence type="predicted"/>
<accession>A0A4T2C8Q0</accession>
<organism evidence="2 3">
    <name type="scientific">Subtercola vilae</name>
    <dbReference type="NCBI Taxonomy" id="2056433"/>
    <lineage>
        <taxon>Bacteria</taxon>
        <taxon>Bacillati</taxon>
        <taxon>Actinomycetota</taxon>
        <taxon>Actinomycetes</taxon>
        <taxon>Micrococcales</taxon>
        <taxon>Microbacteriaceae</taxon>
        <taxon>Subtercola</taxon>
    </lineage>
</organism>
<keyword evidence="1" id="KW-1133">Transmembrane helix</keyword>
<keyword evidence="1" id="KW-0812">Transmembrane</keyword>
<feature type="transmembrane region" description="Helical" evidence="1">
    <location>
        <begin position="113"/>
        <end position="132"/>
    </location>
</feature>
<gene>
    <name evidence="2" type="ORF">D4765_00035</name>
</gene>
<feature type="transmembrane region" description="Helical" evidence="1">
    <location>
        <begin position="152"/>
        <end position="172"/>
    </location>
</feature>
<keyword evidence="1" id="KW-0472">Membrane</keyword>
<evidence type="ECO:0000313" key="2">
    <source>
        <dbReference type="EMBL" id="TIH40843.1"/>
    </source>
</evidence>
<protein>
    <submittedName>
        <fullName evidence="2">Uncharacterized protein</fullName>
    </submittedName>
</protein>
<name>A0A4T2C8Q0_9MICO</name>
<evidence type="ECO:0000313" key="3">
    <source>
        <dbReference type="Proteomes" id="UP000306192"/>
    </source>
</evidence>
<dbReference type="EMBL" id="QYRT01000001">
    <property type="protein sequence ID" value="TIH40843.1"/>
    <property type="molecule type" value="Genomic_DNA"/>
</dbReference>
<dbReference type="Proteomes" id="UP000306192">
    <property type="component" value="Unassembled WGS sequence"/>
</dbReference>